<gene>
    <name evidence="2" type="ORF">PAHAL_5G158300</name>
</gene>
<dbReference type="Gramene" id="PAN28513">
    <property type="protein sequence ID" value="PAN28513"/>
    <property type="gene ID" value="PAHAL_5G158300"/>
</dbReference>
<feature type="region of interest" description="Disordered" evidence="1">
    <location>
        <begin position="41"/>
        <end position="61"/>
    </location>
</feature>
<feature type="region of interest" description="Disordered" evidence="1">
    <location>
        <begin position="103"/>
        <end position="123"/>
    </location>
</feature>
<proteinExistence type="predicted"/>
<feature type="compositionally biased region" description="Low complexity" evidence="1">
    <location>
        <begin position="41"/>
        <end position="50"/>
    </location>
</feature>
<dbReference type="EMBL" id="CM008050">
    <property type="protein sequence ID" value="PAN28513.1"/>
    <property type="molecule type" value="Genomic_DNA"/>
</dbReference>
<name>A0A2S3HRP8_9POAL</name>
<evidence type="ECO:0000313" key="2">
    <source>
        <dbReference type="EMBL" id="PAN28513.1"/>
    </source>
</evidence>
<organism evidence="2">
    <name type="scientific">Panicum hallii</name>
    <dbReference type="NCBI Taxonomy" id="206008"/>
    <lineage>
        <taxon>Eukaryota</taxon>
        <taxon>Viridiplantae</taxon>
        <taxon>Streptophyta</taxon>
        <taxon>Embryophyta</taxon>
        <taxon>Tracheophyta</taxon>
        <taxon>Spermatophyta</taxon>
        <taxon>Magnoliopsida</taxon>
        <taxon>Liliopsida</taxon>
        <taxon>Poales</taxon>
        <taxon>Poaceae</taxon>
        <taxon>PACMAD clade</taxon>
        <taxon>Panicoideae</taxon>
        <taxon>Panicodae</taxon>
        <taxon>Paniceae</taxon>
        <taxon>Panicinae</taxon>
        <taxon>Panicum</taxon>
        <taxon>Panicum sect. Panicum</taxon>
    </lineage>
</organism>
<protein>
    <submittedName>
        <fullName evidence="2">Uncharacterized protein</fullName>
    </submittedName>
</protein>
<dbReference type="Proteomes" id="UP000243499">
    <property type="component" value="Chromosome 5"/>
</dbReference>
<sequence length="123" mass="12889">MRARRIHPQLSLPTCGARAVRPLLPVTAGSSICFCATGTEPAGTAAPRTRQGGAKPRRGTGGRLLPIAAATFRAAVIGMDASNSACVAVRRVGVAHDAVRARRSEREFCEQSGQRRGGDPKAR</sequence>
<evidence type="ECO:0000256" key="1">
    <source>
        <dbReference type="SAM" id="MobiDB-lite"/>
    </source>
</evidence>
<dbReference type="AlphaFoldDB" id="A0A2S3HRP8"/>
<accession>A0A2S3HRP8</accession>
<reference evidence="2" key="1">
    <citation type="submission" date="2018-04" db="EMBL/GenBank/DDBJ databases">
        <title>WGS assembly of Panicum hallii.</title>
        <authorList>
            <person name="Lovell J."/>
            <person name="Jenkins J."/>
            <person name="Lowry D."/>
            <person name="Mamidi S."/>
            <person name="Sreedasyam A."/>
            <person name="Weng X."/>
            <person name="Barry K."/>
            <person name="Bonette J."/>
            <person name="Campitelli B."/>
            <person name="Daum C."/>
            <person name="Gordon S."/>
            <person name="Gould B."/>
            <person name="Lipzen A."/>
            <person name="Macqueen A."/>
            <person name="Palacio-Mejia J."/>
            <person name="Plott C."/>
            <person name="Shakirov E."/>
            <person name="Shu S."/>
            <person name="Yoshinaga Y."/>
            <person name="Zane M."/>
            <person name="Rokhsar D."/>
            <person name="Grimwood J."/>
            <person name="Schmutz J."/>
            <person name="Juenger T."/>
        </authorList>
    </citation>
    <scope>NUCLEOTIDE SEQUENCE [LARGE SCALE GENOMIC DNA]</scope>
    <source>
        <strain evidence="2">FIL2</strain>
    </source>
</reference>